<sequence>MKLRNALLGGVAVLVLPQGLAARTVEGPYLGVQGGYTWAKDIEASLSTVRNDIELKDGYTLLVEGGYRLGNGLRAGVEIGRSENTIGDIAGGLPGRAGGAGDVSAWTFMGVLYYEVTEMGAFRPYVGIGAGMATVGLNDAGELFAPGLIVDEDDRAVAWQLAAGVAYALTPTLDLTLGYRFLDTGTVKIRAAGAGVGSAPTDFDYQSHTALVGLRWTFGAAPAPPPAPEPAPAPVVPPAPPPPPPAITRNFTVFFDWDRSDLTADAQQVLRSVAGDARTGNISAVQVTGHADTSGPADYNQRLSMRRAEAVRDFLVAQGIPAGQIVIEGRGETDPLVPTADGVREPSNRRSVIIFP</sequence>
<protein>
    <submittedName>
        <fullName evidence="12">OmpA family protein</fullName>
    </submittedName>
</protein>
<dbReference type="InterPro" id="IPR006664">
    <property type="entry name" value="OMP_bac"/>
</dbReference>
<reference evidence="13" key="1">
    <citation type="journal article" date="2019" name="Int. J. Syst. Evol. Microbiol.">
        <title>The Global Catalogue of Microorganisms (GCM) 10K type strain sequencing project: providing services to taxonomists for standard genome sequencing and annotation.</title>
        <authorList>
            <consortium name="The Broad Institute Genomics Platform"/>
            <consortium name="The Broad Institute Genome Sequencing Center for Infectious Disease"/>
            <person name="Wu L."/>
            <person name="Ma J."/>
        </authorList>
    </citation>
    <scope>NUCLEOTIDE SEQUENCE [LARGE SCALE GENOMIC DNA]</scope>
    <source>
        <strain evidence="13">CGMCC 1.16275</strain>
    </source>
</reference>
<dbReference type="Proteomes" id="UP001596456">
    <property type="component" value="Unassembled WGS sequence"/>
</dbReference>
<dbReference type="SUPFAM" id="SSF56925">
    <property type="entry name" value="OMPA-like"/>
    <property type="match status" value="1"/>
</dbReference>
<evidence type="ECO:0000256" key="1">
    <source>
        <dbReference type="ARBA" id="ARBA00004571"/>
    </source>
</evidence>
<dbReference type="InterPro" id="IPR011250">
    <property type="entry name" value="OMP/PagP_B-barrel"/>
</dbReference>
<evidence type="ECO:0000256" key="8">
    <source>
        <dbReference type="ARBA" id="ARBA00023136"/>
    </source>
</evidence>
<evidence type="ECO:0000256" key="6">
    <source>
        <dbReference type="ARBA" id="ARBA00023065"/>
    </source>
</evidence>
<evidence type="ECO:0000256" key="10">
    <source>
        <dbReference type="PROSITE-ProRule" id="PRU00473"/>
    </source>
</evidence>
<keyword evidence="8 10" id="KW-0472">Membrane</keyword>
<gene>
    <name evidence="12" type="ORF">ACFQPS_01250</name>
</gene>
<evidence type="ECO:0000256" key="7">
    <source>
        <dbReference type="ARBA" id="ARBA00023114"/>
    </source>
</evidence>
<dbReference type="InterPro" id="IPR036737">
    <property type="entry name" value="OmpA-like_sf"/>
</dbReference>
<dbReference type="Pfam" id="PF00691">
    <property type="entry name" value="OmpA"/>
    <property type="match status" value="1"/>
</dbReference>
<evidence type="ECO:0000256" key="5">
    <source>
        <dbReference type="ARBA" id="ARBA00022729"/>
    </source>
</evidence>
<dbReference type="InterPro" id="IPR027385">
    <property type="entry name" value="Beta-barrel_OMP"/>
</dbReference>
<evidence type="ECO:0000259" key="11">
    <source>
        <dbReference type="PROSITE" id="PS51123"/>
    </source>
</evidence>
<evidence type="ECO:0000256" key="9">
    <source>
        <dbReference type="ARBA" id="ARBA00023237"/>
    </source>
</evidence>
<dbReference type="RefSeq" id="WP_377355757.1">
    <property type="nucleotide sequence ID" value="NZ_JBHTCM010000004.1"/>
</dbReference>
<evidence type="ECO:0000256" key="2">
    <source>
        <dbReference type="ARBA" id="ARBA00022448"/>
    </source>
</evidence>
<dbReference type="Gene3D" id="2.40.160.20">
    <property type="match status" value="1"/>
</dbReference>
<evidence type="ECO:0000313" key="12">
    <source>
        <dbReference type="EMBL" id="MFC7331777.1"/>
    </source>
</evidence>
<name>A0ABW2KP60_9PROT</name>
<dbReference type="InterPro" id="IPR006665">
    <property type="entry name" value="OmpA-like"/>
</dbReference>
<feature type="domain" description="OmpA-like" evidence="11">
    <location>
        <begin position="242"/>
        <end position="356"/>
    </location>
</feature>
<dbReference type="SUPFAM" id="SSF103088">
    <property type="entry name" value="OmpA-like"/>
    <property type="match status" value="1"/>
</dbReference>
<evidence type="ECO:0000313" key="13">
    <source>
        <dbReference type="Proteomes" id="UP001596456"/>
    </source>
</evidence>
<proteinExistence type="predicted"/>
<dbReference type="CDD" id="cd07185">
    <property type="entry name" value="OmpA_C-like"/>
    <property type="match status" value="1"/>
</dbReference>
<keyword evidence="13" id="KW-1185">Reference proteome</keyword>
<keyword evidence="4" id="KW-0812">Transmembrane</keyword>
<keyword evidence="2" id="KW-0813">Transport</keyword>
<evidence type="ECO:0000256" key="4">
    <source>
        <dbReference type="ARBA" id="ARBA00022692"/>
    </source>
</evidence>
<comment type="subcellular location">
    <subcellularLocation>
        <location evidence="1">Cell outer membrane</location>
        <topology evidence="1">Multi-pass membrane protein</topology>
    </subcellularLocation>
</comment>
<dbReference type="EMBL" id="JBHTCM010000004">
    <property type="protein sequence ID" value="MFC7331777.1"/>
    <property type="molecule type" value="Genomic_DNA"/>
</dbReference>
<keyword evidence="6" id="KW-0406">Ion transport</keyword>
<accession>A0ABW2KP60</accession>
<comment type="caution">
    <text evidence="12">The sequence shown here is derived from an EMBL/GenBank/DDBJ whole genome shotgun (WGS) entry which is preliminary data.</text>
</comment>
<dbReference type="PANTHER" id="PTHR30329:SF21">
    <property type="entry name" value="LIPOPROTEIN YIAD-RELATED"/>
    <property type="match status" value="1"/>
</dbReference>
<dbReference type="PRINTS" id="PR01021">
    <property type="entry name" value="OMPADOMAIN"/>
</dbReference>
<keyword evidence="9" id="KW-0998">Cell outer membrane</keyword>
<dbReference type="PANTHER" id="PTHR30329">
    <property type="entry name" value="STATOR ELEMENT OF FLAGELLAR MOTOR COMPLEX"/>
    <property type="match status" value="1"/>
</dbReference>
<keyword evidence="3" id="KW-1134">Transmembrane beta strand</keyword>
<evidence type="ECO:0000256" key="3">
    <source>
        <dbReference type="ARBA" id="ARBA00022452"/>
    </source>
</evidence>
<dbReference type="Gene3D" id="3.30.1330.60">
    <property type="entry name" value="OmpA-like domain"/>
    <property type="match status" value="1"/>
</dbReference>
<keyword evidence="7" id="KW-0626">Porin</keyword>
<dbReference type="PROSITE" id="PS51123">
    <property type="entry name" value="OMPA_2"/>
    <property type="match status" value="1"/>
</dbReference>
<keyword evidence="5" id="KW-0732">Signal</keyword>
<organism evidence="12 13">
    <name type="scientific">Rhodocista pekingensis</name>
    <dbReference type="NCBI Taxonomy" id="201185"/>
    <lineage>
        <taxon>Bacteria</taxon>
        <taxon>Pseudomonadati</taxon>
        <taxon>Pseudomonadota</taxon>
        <taxon>Alphaproteobacteria</taxon>
        <taxon>Rhodospirillales</taxon>
        <taxon>Azospirillaceae</taxon>
        <taxon>Rhodocista</taxon>
    </lineage>
</organism>
<dbReference type="InterPro" id="IPR050330">
    <property type="entry name" value="Bact_OuterMem_StrucFunc"/>
</dbReference>
<dbReference type="Pfam" id="PF13505">
    <property type="entry name" value="OMP_b-brl"/>
    <property type="match status" value="1"/>
</dbReference>